<feature type="region of interest" description="Disordered" evidence="1">
    <location>
        <begin position="142"/>
        <end position="166"/>
    </location>
</feature>
<dbReference type="AlphaFoldDB" id="A0AAV1Q246"/>
<feature type="compositionally biased region" description="Polar residues" evidence="1">
    <location>
        <begin position="215"/>
        <end position="224"/>
    </location>
</feature>
<organism evidence="3 4">
    <name type="scientific">Scomber scombrus</name>
    <name type="common">Atlantic mackerel</name>
    <name type="synonym">Scomber vernalis</name>
    <dbReference type="NCBI Taxonomy" id="13677"/>
    <lineage>
        <taxon>Eukaryota</taxon>
        <taxon>Metazoa</taxon>
        <taxon>Chordata</taxon>
        <taxon>Craniata</taxon>
        <taxon>Vertebrata</taxon>
        <taxon>Euteleostomi</taxon>
        <taxon>Actinopterygii</taxon>
        <taxon>Neopterygii</taxon>
        <taxon>Teleostei</taxon>
        <taxon>Neoteleostei</taxon>
        <taxon>Acanthomorphata</taxon>
        <taxon>Pelagiaria</taxon>
        <taxon>Scombriformes</taxon>
        <taxon>Scombridae</taxon>
        <taxon>Scomber</taxon>
    </lineage>
</organism>
<feature type="transmembrane region" description="Helical" evidence="2">
    <location>
        <begin position="106"/>
        <end position="129"/>
    </location>
</feature>
<keyword evidence="2" id="KW-0472">Membrane</keyword>
<proteinExistence type="predicted"/>
<feature type="compositionally biased region" description="Low complexity" evidence="1">
    <location>
        <begin position="205"/>
        <end position="214"/>
    </location>
</feature>
<evidence type="ECO:0000313" key="4">
    <source>
        <dbReference type="Proteomes" id="UP001314229"/>
    </source>
</evidence>
<sequence length="224" mass="24724">TEHKDTDKVKLSCSVSIYDDCKYTVKCGHKVKWLFNGKDVGTDNNDLKTSQSHCSANVTFKTSHFVYPSKNLLRCNVTNDFTKEWKLFTFNFQSSGEKTGENMISYWWWLYIVIPVGLIVLLVIVVAFIRWKITKGNKRQTDGNVGLDLNPAGTQSGPGTTQHMVDPEEGVSYASVSYTKKANSKAWVHRGGDEGDAVTYSTVKASSSSAGASADPSNPYATVN</sequence>
<keyword evidence="2" id="KW-0812">Transmembrane</keyword>
<gene>
    <name evidence="3" type="ORF">FSCOSCO3_A005910</name>
</gene>
<dbReference type="EMBL" id="CAWUFR010000425">
    <property type="protein sequence ID" value="CAK6977700.1"/>
    <property type="molecule type" value="Genomic_DNA"/>
</dbReference>
<keyword evidence="4" id="KW-1185">Reference proteome</keyword>
<accession>A0AAV1Q246</accession>
<feature type="region of interest" description="Disordered" evidence="1">
    <location>
        <begin position="205"/>
        <end position="224"/>
    </location>
</feature>
<comment type="caution">
    <text evidence="3">The sequence shown here is derived from an EMBL/GenBank/DDBJ whole genome shotgun (WGS) entry which is preliminary data.</text>
</comment>
<protein>
    <submittedName>
        <fullName evidence="3">Uncharacterized protein LOC122965557</fullName>
    </submittedName>
</protein>
<keyword evidence="2" id="KW-1133">Transmembrane helix</keyword>
<dbReference type="Proteomes" id="UP001314229">
    <property type="component" value="Unassembled WGS sequence"/>
</dbReference>
<evidence type="ECO:0000313" key="3">
    <source>
        <dbReference type="EMBL" id="CAK6977700.1"/>
    </source>
</evidence>
<feature type="non-terminal residue" evidence="3">
    <location>
        <position position="1"/>
    </location>
</feature>
<name>A0AAV1Q246_SCOSC</name>
<evidence type="ECO:0000256" key="2">
    <source>
        <dbReference type="SAM" id="Phobius"/>
    </source>
</evidence>
<reference evidence="3 4" key="1">
    <citation type="submission" date="2024-01" db="EMBL/GenBank/DDBJ databases">
        <authorList>
            <person name="Alioto T."/>
            <person name="Alioto T."/>
            <person name="Gomez Garrido J."/>
        </authorList>
    </citation>
    <scope>NUCLEOTIDE SEQUENCE [LARGE SCALE GENOMIC DNA]</scope>
</reference>
<evidence type="ECO:0000256" key="1">
    <source>
        <dbReference type="SAM" id="MobiDB-lite"/>
    </source>
</evidence>
<feature type="compositionally biased region" description="Polar residues" evidence="1">
    <location>
        <begin position="152"/>
        <end position="163"/>
    </location>
</feature>